<evidence type="ECO:0000313" key="2">
    <source>
        <dbReference type="EMBL" id="QJA46696.1"/>
    </source>
</evidence>
<dbReference type="PANTHER" id="PTHR41786">
    <property type="entry name" value="MOTILITY ACCESSORY FACTOR MAF"/>
    <property type="match status" value="1"/>
</dbReference>
<organism evidence="2">
    <name type="scientific">viral metagenome</name>
    <dbReference type="NCBI Taxonomy" id="1070528"/>
    <lineage>
        <taxon>unclassified sequences</taxon>
        <taxon>metagenomes</taxon>
        <taxon>organismal metagenomes</taxon>
    </lineage>
</organism>
<name>A0A6H1ZFK0_9ZZZZ</name>
<protein>
    <recommendedName>
        <fullName evidence="1">6-hydroxymethylpterin diphosphokinase MptE-like domain-containing protein</fullName>
    </recommendedName>
</protein>
<reference evidence="2" key="1">
    <citation type="submission" date="2020-03" db="EMBL/GenBank/DDBJ databases">
        <title>The deep terrestrial virosphere.</title>
        <authorList>
            <person name="Holmfeldt K."/>
            <person name="Nilsson E."/>
            <person name="Simone D."/>
            <person name="Lopez-Fernandez M."/>
            <person name="Wu X."/>
            <person name="de Brujin I."/>
            <person name="Lundin D."/>
            <person name="Andersson A."/>
            <person name="Bertilsson S."/>
            <person name="Dopson M."/>
        </authorList>
    </citation>
    <scope>NUCLEOTIDE SEQUENCE</scope>
    <source>
        <strain evidence="2">TM448A00520</strain>
        <strain evidence="3">TM448B00218</strain>
    </source>
</reference>
<dbReference type="Pfam" id="PF01973">
    <property type="entry name" value="MptE-like"/>
    <property type="match status" value="1"/>
</dbReference>
<sequence>MAKKKAKDYGYDTLSALHGIIHRDSHKFLDFSNTRTLDNLAPVWIKNMGKNQKNRMWKKHGSFVRACHTLGRDKAIIAVGSGPSLNKNSDVLKFIHDNDSVRNWEDRNFIIFSSNHQFKPLLKMGVIPDFVYLVDASDVVYKQLCEDIPENGKSCILVAPYHADPKVLKEWTRQGRGVLFFLSHGSRMKEAFRKTVKKNPTPHTIVAGGNVLNTMWMFGAKIFQSKVFMCIGNDLSFPIKKVKKDQERGYYADGDYSTNAPGTGTGRDEAACEKKWLSFKIQNRNIYIPGQNELEVVGADVVGTSHTLWVYKTWMEESMLLITHAKKDLGLHYYNCTEGGILGVMAKSLDEPEMKKDSNWYMMDEVCKRWHTTTLEHAATQFLQAKEKIRWEKVGTLIGVQDAIKSVHPN</sequence>
<evidence type="ECO:0000259" key="1">
    <source>
        <dbReference type="Pfam" id="PF01973"/>
    </source>
</evidence>
<dbReference type="PANTHER" id="PTHR41786:SF1">
    <property type="entry name" value="6-HYDROXYMETHYLPTERIN DIPHOSPHOKINASE MPTE-LIKE DOMAIN-CONTAINING PROTEIN"/>
    <property type="match status" value="1"/>
</dbReference>
<feature type="domain" description="6-hydroxymethylpterin diphosphokinase MptE-like" evidence="1">
    <location>
        <begin position="59"/>
        <end position="238"/>
    </location>
</feature>
<accession>A0A6H1ZFK0</accession>
<dbReference type="AlphaFoldDB" id="A0A6H1ZFK0"/>
<dbReference type="EMBL" id="MT144019">
    <property type="protein sequence ID" value="QJA46696.1"/>
    <property type="molecule type" value="Genomic_DNA"/>
</dbReference>
<dbReference type="EMBL" id="MT144600">
    <property type="protein sequence ID" value="QJH94391.1"/>
    <property type="molecule type" value="Genomic_DNA"/>
</dbReference>
<proteinExistence type="predicted"/>
<dbReference type="InterPro" id="IPR002826">
    <property type="entry name" value="MptE-like"/>
</dbReference>
<gene>
    <name evidence="2" type="ORF">TM448A00520_0005</name>
    <name evidence="3" type="ORF">TM448B00218_0034</name>
</gene>
<evidence type="ECO:0000313" key="3">
    <source>
        <dbReference type="EMBL" id="QJH94391.1"/>
    </source>
</evidence>